<name>A0A4D6MZV8_VIGUN</name>
<proteinExistence type="predicted"/>
<accession>A0A4D6MZV8</accession>
<keyword evidence="2" id="KW-1185">Reference proteome</keyword>
<dbReference type="EMBL" id="CP039353">
    <property type="protein sequence ID" value="QCE07100.1"/>
    <property type="molecule type" value="Genomic_DNA"/>
</dbReference>
<sequence length="260" mass="29689">MASSSSSRKRLKRVATKQCDPDIDGWISDPEAQDNFSSSFRNHKHNLETFVQLKGNVYPDLVRVFYANLQCREDLLTSRVKGVNIVLTPEIWTSIAGFRIVGISAHRRFPRTNRLDIHQSCLRDPTAKRNYNIFRAGGMKKDERVLAFIIAWILVPRNGNHAQLTTEDVFLIHAFKSNILIDCLIGVNALHHMGMAFRGNIWGFNNEPDAKLVDIVKPVDTAEPSSTASQTPYEKEMLRMVTTLLDYHHTWMSKLDSIEH</sequence>
<gene>
    <name evidence="1" type="ORF">DEO72_LG9g2116</name>
</gene>
<protein>
    <submittedName>
        <fullName evidence="1">Uncharacterized protein</fullName>
    </submittedName>
</protein>
<organism evidence="1 2">
    <name type="scientific">Vigna unguiculata</name>
    <name type="common">Cowpea</name>
    <dbReference type="NCBI Taxonomy" id="3917"/>
    <lineage>
        <taxon>Eukaryota</taxon>
        <taxon>Viridiplantae</taxon>
        <taxon>Streptophyta</taxon>
        <taxon>Embryophyta</taxon>
        <taxon>Tracheophyta</taxon>
        <taxon>Spermatophyta</taxon>
        <taxon>Magnoliopsida</taxon>
        <taxon>eudicotyledons</taxon>
        <taxon>Gunneridae</taxon>
        <taxon>Pentapetalae</taxon>
        <taxon>rosids</taxon>
        <taxon>fabids</taxon>
        <taxon>Fabales</taxon>
        <taxon>Fabaceae</taxon>
        <taxon>Papilionoideae</taxon>
        <taxon>50 kb inversion clade</taxon>
        <taxon>NPAAA clade</taxon>
        <taxon>indigoferoid/millettioid clade</taxon>
        <taxon>Phaseoleae</taxon>
        <taxon>Vigna</taxon>
    </lineage>
</organism>
<dbReference type="AlphaFoldDB" id="A0A4D6MZV8"/>
<evidence type="ECO:0000313" key="2">
    <source>
        <dbReference type="Proteomes" id="UP000501690"/>
    </source>
</evidence>
<evidence type="ECO:0000313" key="1">
    <source>
        <dbReference type="EMBL" id="QCE07100.1"/>
    </source>
</evidence>
<reference evidence="1 2" key="1">
    <citation type="submission" date="2019-04" db="EMBL/GenBank/DDBJ databases">
        <title>An improved genome assembly and genetic linkage map for asparagus bean, Vigna unguiculata ssp. sesquipedialis.</title>
        <authorList>
            <person name="Xia Q."/>
            <person name="Zhang R."/>
            <person name="Dong Y."/>
        </authorList>
    </citation>
    <scope>NUCLEOTIDE SEQUENCE [LARGE SCALE GENOMIC DNA]</scope>
    <source>
        <tissue evidence="1">Leaf</tissue>
    </source>
</reference>
<dbReference type="Proteomes" id="UP000501690">
    <property type="component" value="Linkage Group LG9"/>
</dbReference>